<dbReference type="AlphaFoldDB" id="A0A6J4MMU2"/>
<organism evidence="1">
    <name type="scientific">uncultured Leptolyngbya sp</name>
    <dbReference type="NCBI Taxonomy" id="332963"/>
    <lineage>
        <taxon>Bacteria</taxon>
        <taxon>Bacillati</taxon>
        <taxon>Cyanobacteriota</taxon>
        <taxon>Cyanophyceae</taxon>
        <taxon>Leptolyngbyales</taxon>
        <taxon>Leptolyngbyaceae</taxon>
        <taxon>Leptolyngbya group</taxon>
        <taxon>Leptolyngbya</taxon>
        <taxon>environmental samples</taxon>
    </lineage>
</organism>
<accession>A0A6J4MMU2</accession>
<dbReference type="EMBL" id="CADCTY010001147">
    <property type="protein sequence ID" value="CAA9359483.1"/>
    <property type="molecule type" value="Genomic_DNA"/>
</dbReference>
<name>A0A6J4MMU2_9CYAN</name>
<sequence>MINHQSSTAQLYIEALKRLLGSNPDEQRK</sequence>
<proteinExistence type="predicted"/>
<protein>
    <submittedName>
        <fullName evidence="1">Uncharacterized protein</fullName>
    </submittedName>
</protein>
<reference evidence="1" key="1">
    <citation type="submission" date="2020-02" db="EMBL/GenBank/DDBJ databases">
        <authorList>
            <person name="Meier V. D."/>
        </authorList>
    </citation>
    <scope>NUCLEOTIDE SEQUENCE</scope>
    <source>
        <strain evidence="1">AVDCRST_MAG94</strain>
    </source>
</reference>
<gene>
    <name evidence="1" type="ORF">AVDCRST_MAG94-3279</name>
</gene>
<evidence type="ECO:0000313" key="1">
    <source>
        <dbReference type="EMBL" id="CAA9359483.1"/>
    </source>
</evidence>